<accession>A0AAD3H940</accession>
<comment type="subcellular location">
    <subcellularLocation>
        <location evidence="1">Membrane</location>
    </subcellularLocation>
</comment>
<dbReference type="GO" id="GO:0016020">
    <property type="term" value="C:membrane"/>
    <property type="evidence" value="ECO:0007669"/>
    <property type="project" value="UniProtKB-SubCell"/>
</dbReference>
<evidence type="ECO:0000259" key="6">
    <source>
        <dbReference type="Pfam" id="PF04116"/>
    </source>
</evidence>
<organism evidence="7 8">
    <name type="scientific">Chaetoceros tenuissimus</name>
    <dbReference type="NCBI Taxonomy" id="426638"/>
    <lineage>
        <taxon>Eukaryota</taxon>
        <taxon>Sar</taxon>
        <taxon>Stramenopiles</taxon>
        <taxon>Ochrophyta</taxon>
        <taxon>Bacillariophyta</taxon>
        <taxon>Coscinodiscophyceae</taxon>
        <taxon>Chaetocerotophycidae</taxon>
        <taxon>Chaetocerotales</taxon>
        <taxon>Chaetocerotaceae</taxon>
        <taxon>Chaetoceros</taxon>
    </lineage>
</organism>
<sequence length="237" mass="27727">MANEIIESISFRCVVAANAFYWLISTIVLHIDSLVAKNKSPWLKQYKIKPNHYISGKERRDLIMLSAFNMLMVAPLISVPLFEILWDRVHGNFRLSENDTWVWEIELLQKIPIQILVTEVGFYTIHIIMHSSPLLYKHVHKIHHRFQAPTAMACVYAHPLEFLLGNLLPIYMGPILTNAHPFTSYFWFVVAMVGTCKGHSGYKIFGHADYHEEHHYYYKYNYGGMYILDFLFGTMRL</sequence>
<keyword evidence="2 5" id="KW-0812">Transmembrane</keyword>
<reference evidence="7 8" key="1">
    <citation type="journal article" date="2021" name="Sci. Rep.">
        <title>The genome of the diatom Chaetoceros tenuissimus carries an ancient integrated fragment of an extant virus.</title>
        <authorList>
            <person name="Hongo Y."/>
            <person name="Kimura K."/>
            <person name="Takaki Y."/>
            <person name="Yoshida Y."/>
            <person name="Baba S."/>
            <person name="Kobayashi G."/>
            <person name="Nagasaki K."/>
            <person name="Hano T."/>
            <person name="Tomaru Y."/>
        </authorList>
    </citation>
    <scope>NUCLEOTIDE SEQUENCE [LARGE SCALE GENOMIC DNA]</scope>
    <source>
        <strain evidence="7 8">NIES-3715</strain>
    </source>
</reference>
<dbReference type="Pfam" id="PF04116">
    <property type="entry name" value="FA_hydroxylase"/>
    <property type="match status" value="1"/>
</dbReference>
<feature type="transmembrane region" description="Helical" evidence="5">
    <location>
        <begin position="62"/>
        <end position="86"/>
    </location>
</feature>
<comment type="caution">
    <text evidence="7">The sequence shown here is derived from an EMBL/GenBank/DDBJ whole genome shotgun (WGS) entry which is preliminary data.</text>
</comment>
<dbReference type="EMBL" id="BLLK01000047">
    <property type="protein sequence ID" value="GFH54935.1"/>
    <property type="molecule type" value="Genomic_DNA"/>
</dbReference>
<feature type="transmembrane region" description="Helical" evidence="5">
    <location>
        <begin position="19"/>
        <end position="36"/>
    </location>
</feature>
<dbReference type="GO" id="GO:0016491">
    <property type="term" value="F:oxidoreductase activity"/>
    <property type="evidence" value="ECO:0007669"/>
    <property type="project" value="InterPro"/>
</dbReference>
<evidence type="ECO:0000256" key="4">
    <source>
        <dbReference type="ARBA" id="ARBA00023136"/>
    </source>
</evidence>
<protein>
    <recommendedName>
        <fullName evidence="6">Fatty acid hydroxylase domain-containing protein</fullName>
    </recommendedName>
</protein>
<feature type="domain" description="Fatty acid hydroxylase" evidence="6">
    <location>
        <begin position="114"/>
        <end position="234"/>
    </location>
</feature>
<dbReference type="GO" id="GO:0005506">
    <property type="term" value="F:iron ion binding"/>
    <property type="evidence" value="ECO:0007669"/>
    <property type="project" value="InterPro"/>
</dbReference>
<proteinExistence type="predicted"/>
<keyword evidence="4 5" id="KW-0472">Membrane</keyword>
<dbReference type="GO" id="GO:0008610">
    <property type="term" value="P:lipid biosynthetic process"/>
    <property type="evidence" value="ECO:0007669"/>
    <property type="project" value="InterPro"/>
</dbReference>
<dbReference type="PANTHER" id="PTHR11863">
    <property type="entry name" value="STEROL DESATURASE"/>
    <property type="match status" value="1"/>
</dbReference>
<dbReference type="AlphaFoldDB" id="A0AAD3H940"/>
<evidence type="ECO:0000256" key="2">
    <source>
        <dbReference type="ARBA" id="ARBA00022692"/>
    </source>
</evidence>
<evidence type="ECO:0000256" key="3">
    <source>
        <dbReference type="ARBA" id="ARBA00022989"/>
    </source>
</evidence>
<dbReference type="Proteomes" id="UP001054902">
    <property type="component" value="Unassembled WGS sequence"/>
</dbReference>
<gene>
    <name evidence="7" type="ORF">CTEN210_11411</name>
</gene>
<keyword evidence="3 5" id="KW-1133">Transmembrane helix</keyword>
<evidence type="ECO:0000256" key="1">
    <source>
        <dbReference type="ARBA" id="ARBA00004370"/>
    </source>
</evidence>
<keyword evidence="8" id="KW-1185">Reference proteome</keyword>
<evidence type="ECO:0000313" key="7">
    <source>
        <dbReference type="EMBL" id="GFH54935.1"/>
    </source>
</evidence>
<evidence type="ECO:0000313" key="8">
    <source>
        <dbReference type="Proteomes" id="UP001054902"/>
    </source>
</evidence>
<name>A0AAD3H940_9STRA</name>
<dbReference type="InterPro" id="IPR006694">
    <property type="entry name" value="Fatty_acid_hydroxylase"/>
</dbReference>
<evidence type="ECO:0000256" key="5">
    <source>
        <dbReference type="SAM" id="Phobius"/>
    </source>
</evidence>
<dbReference type="InterPro" id="IPR050307">
    <property type="entry name" value="Sterol_Desaturase_Related"/>
</dbReference>